<keyword evidence="2" id="KW-1185">Reference proteome</keyword>
<reference evidence="1" key="1">
    <citation type="submission" date="2023-03" db="EMBL/GenBank/DDBJ databases">
        <title>Chromosome-level genomes of two armyworms, Mythimna separata and Mythimna loreyi, provide insights into the biosynthesis and reception of sex pheromones.</title>
        <authorList>
            <person name="Zhao H."/>
        </authorList>
    </citation>
    <scope>NUCLEOTIDE SEQUENCE</scope>
    <source>
        <strain evidence="1">BeijingLab</strain>
        <tissue evidence="1">Pupa</tissue>
    </source>
</reference>
<sequence>MPGRGTTDAIFAIRQLCEKFRGAHKNLQMVLIDLEKAYNRVHREVLWWALKEKGVPVKYVQLIRAMYSRCSTQVQSTVGTSGSLNVAIGSQPLTLPADRHSGRGPLVYAVCR</sequence>
<evidence type="ECO:0008006" key="3">
    <source>
        <dbReference type="Google" id="ProtNLM"/>
    </source>
</evidence>
<evidence type="ECO:0000313" key="2">
    <source>
        <dbReference type="Proteomes" id="UP001231518"/>
    </source>
</evidence>
<protein>
    <recommendedName>
        <fullName evidence="3">Reverse transcriptase domain-containing protein</fullName>
    </recommendedName>
</protein>
<evidence type="ECO:0000313" key="1">
    <source>
        <dbReference type="EMBL" id="KAJ8732464.1"/>
    </source>
</evidence>
<dbReference type="Proteomes" id="UP001231518">
    <property type="component" value="Chromosome 6"/>
</dbReference>
<organism evidence="1 2">
    <name type="scientific">Mythimna separata</name>
    <name type="common">Oriental armyworm</name>
    <name type="synonym">Pseudaletia separata</name>
    <dbReference type="NCBI Taxonomy" id="271217"/>
    <lineage>
        <taxon>Eukaryota</taxon>
        <taxon>Metazoa</taxon>
        <taxon>Ecdysozoa</taxon>
        <taxon>Arthropoda</taxon>
        <taxon>Hexapoda</taxon>
        <taxon>Insecta</taxon>
        <taxon>Pterygota</taxon>
        <taxon>Neoptera</taxon>
        <taxon>Endopterygota</taxon>
        <taxon>Lepidoptera</taxon>
        <taxon>Glossata</taxon>
        <taxon>Ditrysia</taxon>
        <taxon>Noctuoidea</taxon>
        <taxon>Noctuidae</taxon>
        <taxon>Noctuinae</taxon>
        <taxon>Hadenini</taxon>
        <taxon>Mythimna</taxon>
    </lineage>
</organism>
<dbReference type="PANTHER" id="PTHR19446">
    <property type="entry name" value="REVERSE TRANSCRIPTASES"/>
    <property type="match status" value="1"/>
</dbReference>
<accession>A0AAD7YXU6</accession>
<name>A0AAD7YXU6_MYTSE</name>
<comment type="caution">
    <text evidence="1">The sequence shown here is derived from an EMBL/GenBank/DDBJ whole genome shotgun (WGS) entry which is preliminary data.</text>
</comment>
<dbReference type="EMBL" id="JARGEI010000004">
    <property type="protein sequence ID" value="KAJ8732464.1"/>
    <property type="molecule type" value="Genomic_DNA"/>
</dbReference>
<proteinExistence type="predicted"/>
<gene>
    <name evidence="1" type="ORF">PYW07_015063</name>
</gene>
<dbReference type="AlphaFoldDB" id="A0AAD7YXU6"/>